<dbReference type="Pfam" id="PF17188">
    <property type="entry name" value="MucB_RseB_C"/>
    <property type="match status" value="1"/>
</dbReference>
<dbReference type="STRING" id="1437824.BN940_05446"/>
<evidence type="ECO:0000256" key="3">
    <source>
        <dbReference type="ARBA" id="ARBA00022729"/>
    </source>
</evidence>
<name>W8WV30_CASD6</name>
<evidence type="ECO:0000313" key="8">
    <source>
        <dbReference type="EMBL" id="CDM23558.1"/>
    </source>
</evidence>
<dbReference type="EMBL" id="HG916765">
    <property type="protein sequence ID" value="CDM23558.1"/>
    <property type="molecule type" value="Genomic_DNA"/>
</dbReference>
<accession>W8WV30</accession>
<dbReference type="HOGENOM" id="CLU_054710_0_0_4"/>
<dbReference type="OrthoDB" id="7067274at2"/>
<dbReference type="PIRSF" id="PIRSF005427">
    <property type="entry name" value="RseB"/>
    <property type="match status" value="1"/>
</dbReference>
<comment type="subcellular location">
    <subcellularLocation>
        <location evidence="1">Periplasm</location>
    </subcellularLocation>
</comment>
<keyword evidence="3 5" id="KW-0732">Signal</keyword>
<reference evidence="8 9" key="1">
    <citation type="journal article" date="2014" name="BMC Microbiol.">
        <title>The oxygen-independent metabolism of cyclic monoterpenes in Castellaniella defragrans 65Phen.</title>
        <authorList>
            <person name="Petasch J."/>
            <person name="Disch E.M."/>
            <person name="Markert S."/>
            <person name="Becher D."/>
            <person name="Schweder T."/>
            <person name="Huttel B."/>
            <person name="Reinhardt R."/>
            <person name="Harder J."/>
        </authorList>
    </citation>
    <scope>NUCLEOTIDE SEQUENCE [LARGE SCALE GENOMIC DNA]</scope>
    <source>
        <strain evidence="8">65Phen</strain>
    </source>
</reference>
<proteinExistence type="inferred from homology"/>
<dbReference type="Gene3D" id="3.30.200.100">
    <property type="entry name" value="MucB/RseB, C-terminal domain"/>
    <property type="match status" value="1"/>
</dbReference>
<feature type="signal peptide" evidence="5">
    <location>
        <begin position="1"/>
        <end position="30"/>
    </location>
</feature>
<organism evidence="8 9">
    <name type="scientific">Castellaniella defragrans (strain DSM 12143 / CCUG 39792 / 65Phen)</name>
    <name type="common">Alcaligenes defragrans</name>
    <dbReference type="NCBI Taxonomy" id="1437824"/>
    <lineage>
        <taxon>Bacteria</taxon>
        <taxon>Pseudomonadati</taxon>
        <taxon>Pseudomonadota</taxon>
        <taxon>Betaproteobacteria</taxon>
        <taxon>Burkholderiales</taxon>
        <taxon>Alcaligenaceae</taxon>
        <taxon>Castellaniella</taxon>
    </lineage>
</organism>
<dbReference type="GO" id="GO:0045152">
    <property type="term" value="F:antisigma factor binding"/>
    <property type="evidence" value="ECO:0007669"/>
    <property type="project" value="TreeGrafter"/>
</dbReference>
<feature type="chain" id="PRO_5004914269" evidence="5">
    <location>
        <begin position="31"/>
        <end position="329"/>
    </location>
</feature>
<dbReference type="AlphaFoldDB" id="W8WV30"/>
<evidence type="ECO:0000259" key="6">
    <source>
        <dbReference type="Pfam" id="PF03888"/>
    </source>
</evidence>
<dbReference type="CDD" id="cd16327">
    <property type="entry name" value="RseB"/>
    <property type="match status" value="1"/>
</dbReference>
<dbReference type="KEGG" id="cdn:BN940_05446"/>
<evidence type="ECO:0000313" key="9">
    <source>
        <dbReference type="Proteomes" id="UP000019805"/>
    </source>
</evidence>
<dbReference type="InterPro" id="IPR033434">
    <property type="entry name" value="MucB/RseB_N"/>
</dbReference>
<dbReference type="InterPro" id="IPR033436">
    <property type="entry name" value="MucB/RseB_C"/>
</dbReference>
<dbReference type="InterPro" id="IPR005588">
    <property type="entry name" value="MucB_RseB"/>
</dbReference>
<evidence type="ECO:0000256" key="1">
    <source>
        <dbReference type="ARBA" id="ARBA00004418"/>
    </source>
</evidence>
<dbReference type="eggNOG" id="COG3026">
    <property type="taxonomic scope" value="Bacteria"/>
</dbReference>
<dbReference type="Gene3D" id="2.50.20.10">
    <property type="entry name" value="Lipoprotein localisation LolA/LolB/LppX"/>
    <property type="match status" value="1"/>
</dbReference>
<keyword evidence="9" id="KW-1185">Reference proteome</keyword>
<sequence>MPGWARAGRRAGLCLGLALSWAAAVGAAEADPLAFLRQVQAAARTLDYAGVTVYQQGRMLQATHLVHQVDGTGERERQEVLDGSPQECLRQNGMEQCLLPEHRLIVMRPAHSDHFPALLLGEGEAVPRHYEWTPLGRTYRVAGRECAVSELRARDALRYSYRLCTDLQNHLLLKSQTLDAEGRLVDQVAFSSIHFGADIPAGALASRWNTRDWRLRTETSRPANLAAQGWRFAPPAGFQPIAELTRQMGAGHAVDQLVLSDGLAAISIFIETFDPKRDQSIRQGGLRQGAISIYRMRLASYWLTAVGEVPAQTVHDLAHAVQYLPQAAH</sequence>
<evidence type="ECO:0000256" key="4">
    <source>
        <dbReference type="ARBA" id="ARBA00022764"/>
    </source>
</evidence>
<dbReference type="InterPro" id="IPR038484">
    <property type="entry name" value="MucB/RseB_C_sf"/>
</dbReference>
<gene>
    <name evidence="8" type="ORF">BN940_05446</name>
</gene>
<evidence type="ECO:0000259" key="7">
    <source>
        <dbReference type="Pfam" id="PF17188"/>
    </source>
</evidence>
<dbReference type="RefSeq" id="WP_043680898.1">
    <property type="nucleotide sequence ID" value="NZ_HG916765.1"/>
</dbReference>
<feature type="domain" description="MucB/RseB C-terminal" evidence="7">
    <location>
        <begin position="226"/>
        <end position="321"/>
    </location>
</feature>
<dbReference type="Pfam" id="PF03888">
    <property type="entry name" value="MucB_RseB"/>
    <property type="match status" value="1"/>
</dbReference>
<dbReference type="PANTHER" id="PTHR38782">
    <property type="match status" value="1"/>
</dbReference>
<keyword evidence="4" id="KW-0574">Periplasm</keyword>
<comment type="similarity">
    <text evidence="2">Belongs to the RseB family.</text>
</comment>
<dbReference type="Proteomes" id="UP000019805">
    <property type="component" value="Chromosome"/>
</dbReference>
<dbReference type="GO" id="GO:0032885">
    <property type="term" value="P:regulation of polysaccharide biosynthetic process"/>
    <property type="evidence" value="ECO:0007669"/>
    <property type="project" value="TreeGrafter"/>
</dbReference>
<evidence type="ECO:0000256" key="5">
    <source>
        <dbReference type="SAM" id="SignalP"/>
    </source>
</evidence>
<feature type="domain" description="MucB/RseB N-terminal" evidence="6">
    <location>
        <begin position="32"/>
        <end position="206"/>
    </location>
</feature>
<dbReference type="GO" id="GO:0030288">
    <property type="term" value="C:outer membrane-bounded periplasmic space"/>
    <property type="evidence" value="ECO:0007669"/>
    <property type="project" value="TreeGrafter"/>
</dbReference>
<dbReference type="PANTHER" id="PTHR38782:SF1">
    <property type="entry name" value="SIGMA-E FACTOR REGULATORY PROTEIN RSEB"/>
    <property type="match status" value="1"/>
</dbReference>
<protein>
    <submittedName>
        <fullName evidence="8">Sigma factor RpoE negative regulatory protein RseB</fullName>
    </submittedName>
</protein>
<evidence type="ECO:0000256" key="2">
    <source>
        <dbReference type="ARBA" id="ARBA00008150"/>
    </source>
</evidence>